<dbReference type="OrthoDB" id="9180744at2"/>
<dbReference type="Pfam" id="PF11604">
    <property type="entry name" value="CusF_Ec"/>
    <property type="match status" value="1"/>
</dbReference>
<evidence type="ECO:0000313" key="3">
    <source>
        <dbReference type="Proteomes" id="UP000293433"/>
    </source>
</evidence>
<accession>A0A4Q7LV26</accession>
<dbReference type="InterPro" id="IPR021647">
    <property type="entry name" value="CusF_Ec"/>
</dbReference>
<dbReference type="PROSITE" id="PS51318">
    <property type="entry name" value="TAT"/>
    <property type="match status" value="1"/>
</dbReference>
<protein>
    <submittedName>
        <fullName evidence="2">Cu/Ag efflux protein CusF</fullName>
    </submittedName>
</protein>
<dbReference type="Gene3D" id="2.40.50.320">
    <property type="entry name" value="Copper binding periplasmic protein CusF"/>
    <property type="match status" value="1"/>
</dbReference>
<sequence length="106" mass="11475">MTSTISRRLALATMLAVTALSPTLSTAQTANAADMSEAEVRRVDKSGGKLTLKHGELRNLDMPPMTMVFVVRDPKGVEGLKAGDRIRFMAGQDGPVYTVQAWELVK</sequence>
<organism evidence="2 3">
    <name type="scientific">Sphaerotilus mobilis</name>
    <dbReference type="NCBI Taxonomy" id="47994"/>
    <lineage>
        <taxon>Bacteria</taxon>
        <taxon>Pseudomonadati</taxon>
        <taxon>Pseudomonadota</taxon>
        <taxon>Betaproteobacteria</taxon>
        <taxon>Burkholderiales</taxon>
        <taxon>Sphaerotilaceae</taxon>
        <taxon>Sphaerotilus</taxon>
    </lineage>
</organism>
<comment type="caution">
    <text evidence="2">The sequence shown here is derived from an EMBL/GenBank/DDBJ whole genome shotgun (WGS) entry which is preliminary data.</text>
</comment>
<gene>
    <name evidence="2" type="ORF">EV685_0401</name>
</gene>
<dbReference type="EMBL" id="SGWV01000007">
    <property type="protein sequence ID" value="RZS58122.1"/>
    <property type="molecule type" value="Genomic_DNA"/>
</dbReference>
<proteinExistence type="predicted"/>
<dbReference type="AlphaFoldDB" id="A0A4Q7LV26"/>
<dbReference type="Proteomes" id="UP000293433">
    <property type="component" value="Unassembled WGS sequence"/>
</dbReference>
<feature type="signal peptide" evidence="1">
    <location>
        <begin position="1"/>
        <end position="32"/>
    </location>
</feature>
<keyword evidence="1" id="KW-0732">Signal</keyword>
<dbReference type="RefSeq" id="WP_130480302.1">
    <property type="nucleotide sequence ID" value="NZ_SGWV01000007.1"/>
</dbReference>
<feature type="chain" id="PRO_5020588349" evidence="1">
    <location>
        <begin position="33"/>
        <end position="106"/>
    </location>
</feature>
<name>A0A4Q7LV26_9BURK</name>
<keyword evidence="3" id="KW-1185">Reference proteome</keyword>
<reference evidence="2 3" key="1">
    <citation type="submission" date="2019-02" db="EMBL/GenBank/DDBJ databases">
        <title>Genomic Encyclopedia of Type Strains, Phase IV (KMG-IV): sequencing the most valuable type-strain genomes for metagenomic binning, comparative biology and taxonomic classification.</title>
        <authorList>
            <person name="Goeker M."/>
        </authorList>
    </citation>
    <scope>NUCLEOTIDE SEQUENCE [LARGE SCALE GENOMIC DNA]</scope>
    <source>
        <strain evidence="2 3">DSM 10617</strain>
    </source>
</reference>
<evidence type="ECO:0000256" key="1">
    <source>
        <dbReference type="SAM" id="SignalP"/>
    </source>
</evidence>
<evidence type="ECO:0000313" key="2">
    <source>
        <dbReference type="EMBL" id="RZS58122.1"/>
    </source>
</evidence>
<dbReference type="InterPro" id="IPR006311">
    <property type="entry name" value="TAT_signal"/>
</dbReference>
<dbReference type="InterPro" id="IPR042230">
    <property type="entry name" value="CusF_sf"/>
</dbReference>